<dbReference type="InterPro" id="IPR000760">
    <property type="entry name" value="Inositol_monophosphatase-like"/>
</dbReference>
<gene>
    <name evidence="8" type="ORF">RFI_02904</name>
</gene>
<feature type="non-terminal residue" evidence="8">
    <location>
        <position position="1"/>
    </location>
</feature>
<comment type="catalytic activity">
    <reaction evidence="5">
        <text>1D-myo-inositol 1,3,4-trisphosphate + H2O = 1D-myo-inositol 3,4-bisphosphate + phosphate</text>
        <dbReference type="Rhea" id="RHEA:70319"/>
        <dbReference type="ChEBI" id="CHEBI:15377"/>
        <dbReference type="ChEBI" id="CHEBI:43474"/>
        <dbReference type="ChEBI" id="CHEBI:58414"/>
        <dbReference type="ChEBI" id="CHEBI:83241"/>
    </reaction>
    <physiologicalReaction direction="left-to-right" evidence="5">
        <dbReference type="Rhea" id="RHEA:70320"/>
    </physiologicalReaction>
</comment>
<accession>X6P6M4</accession>
<dbReference type="GO" id="GO:0004441">
    <property type="term" value="F:inositol-1,4-bisphosphate 1-phosphatase activity"/>
    <property type="evidence" value="ECO:0007669"/>
    <property type="project" value="UniProtKB-EC"/>
</dbReference>
<dbReference type="GO" id="GO:0046872">
    <property type="term" value="F:metal ion binding"/>
    <property type="evidence" value="ECO:0007669"/>
    <property type="project" value="UniProtKB-KW"/>
</dbReference>
<comment type="catalytic activity">
    <reaction evidence="6">
        <text>1D-myo-inositol 1,4-bisphosphate + H2O = 1D-myo-inositol 4-phosphate + phosphate</text>
        <dbReference type="Rhea" id="RHEA:15553"/>
        <dbReference type="ChEBI" id="CHEBI:15377"/>
        <dbReference type="ChEBI" id="CHEBI:43474"/>
        <dbReference type="ChEBI" id="CHEBI:58282"/>
        <dbReference type="ChEBI" id="CHEBI:58469"/>
        <dbReference type="EC" id="3.1.3.57"/>
    </reaction>
    <physiologicalReaction direction="left-to-right" evidence="6">
        <dbReference type="Rhea" id="RHEA:15554"/>
    </physiologicalReaction>
</comment>
<reference evidence="8 9" key="1">
    <citation type="journal article" date="2013" name="Curr. Biol.">
        <title>The Genome of the Foraminiferan Reticulomyxa filosa.</title>
        <authorList>
            <person name="Glockner G."/>
            <person name="Hulsmann N."/>
            <person name="Schleicher M."/>
            <person name="Noegel A.A."/>
            <person name="Eichinger L."/>
            <person name="Gallinger C."/>
            <person name="Pawlowski J."/>
            <person name="Sierra R."/>
            <person name="Euteneuer U."/>
            <person name="Pillet L."/>
            <person name="Moustafa A."/>
            <person name="Platzer M."/>
            <person name="Groth M."/>
            <person name="Szafranski K."/>
            <person name="Schliwa M."/>
        </authorList>
    </citation>
    <scope>NUCLEOTIDE SEQUENCE [LARGE SCALE GENOMIC DNA]</scope>
</reference>
<evidence type="ECO:0000256" key="4">
    <source>
        <dbReference type="ARBA" id="ARBA00022842"/>
    </source>
</evidence>
<organism evidence="8 9">
    <name type="scientific">Reticulomyxa filosa</name>
    <dbReference type="NCBI Taxonomy" id="46433"/>
    <lineage>
        <taxon>Eukaryota</taxon>
        <taxon>Sar</taxon>
        <taxon>Rhizaria</taxon>
        <taxon>Retaria</taxon>
        <taxon>Foraminifera</taxon>
        <taxon>Monothalamids</taxon>
        <taxon>Reticulomyxidae</taxon>
        <taxon>Reticulomyxa</taxon>
    </lineage>
</organism>
<protein>
    <submittedName>
        <fullName evidence="8">Biphosphate nucleotidase-like protein</fullName>
    </submittedName>
</protein>
<evidence type="ECO:0000256" key="3">
    <source>
        <dbReference type="ARBA" id="ARBA00022723"/>
    </source>
</evidence>
<comment type="similarity">
    <text evidence="1">Belongs to the inositol monophosphatase superfamily.</text>
</comment>
<evidence type="ECO:0000313" key="9">
    <source>
        <dbReference type="Proteomes" id="UP000023152"/>
    </source>
</evidence>
<dbReference type="OrthoDB" id="411145at2759"/>
<evidence type="ECO:0000256" key="5">
    <source>
        <dbReference type="ARBA" id="ARBA00044465"/>
    </source>
</evidence>
<evidence type="ECO:0000313" key="8">
    <source>
        <dbReference type="EMBL" id="ETO34190.1"/>
    </source>
</evidence>
<evidence type="ECO:0000256" key="7">
    <source>
        <dbReference type="PIRSR" id="PIRSR600760-2"/>
    </source>
</evidence>
<keyword evidence="3 7" id="KW-0479">Metal-binding</keyword>
<dbReference type="SUPFAM" id="SSF56655">
    <property type="entry name" value="Carbohydrate phosphatase"/>
    <property type="match status" value="1"/>
</dbReference>
<dbReference type="PANTHER" id="PTHR43028:SF5">
    <property type="entry name" value="3'(2'),5'-BISPHOSPHATE NUCLEOTIDASE 1"/>
    <property type="match status" value="1"/>
</dbReference>
<evidence type="ECO:0000256" key="2">
    <source>
        <dbReference type="ARBA" id="ARBA00022671"/>
    </source>
</evidence>
<dbReference type="Pfam" id="PF00459">
    <property type="entry name" value="Inositol_P"/>
    <property type="match status" value="1"/>
</dbReference>
<sequence>LIIKSEEGDGKFKAREEFSEEDTEHILDKPYSELRDANDKVVNVNPGLSSISEKDVVVWVDPLDGTKAFIKGDTKSVTVLIGIANNTTGECIAGIVHRPFMDITVVGICNTGVFTYGYDKQNTQDIKPYVHMLTHQDIVKSIPLRKNMDTNQWPRRAVSSGVHVYDEVKPYLRACRLDEQINAGGAGNKGLLVIEKNVMYFYFRNLAPKNGTLVHDVNVNNDNGFVASLYGEEYHKSFLFPDLIFHRKNLPQKRANNHTPKKFHFLQYKKSTHEYMLDSGVRALFVVESAISFLAKTNEQLLV</sequence>
<dbReference type="PROSITE" id="PS00629">
    <property type="entry name" value="IMP_1"/>
    <property type="match status" value="1"/>
</dbReference>
<dbReference type="PANTHER" id="PTHR43028">
    <property type="entry name" value="3'(2'),5'-BISPHOSPHATE NUCLEOTIDASE 1"/>
    <property type="match status" value="1"/>
</dbReference>
<keyword evidence="4 7" id="KW-0460">Magnesium</keyword>
<dbReference type="Proteomes" id="UP000023152">
    <property type="component" value="Unassembled WGS sequence"/>
</dbReference>
<proteinExistence type="inferred from homology"/>
<keyword evidence="2" id="KW-0452">Lithium</keyword>
<name>X6P6M4_RETFI</name>
<keyword evidence="9" id="KW-1185">Reference proteome</keyword>
<feature type="binding site" evidence="7">
    <location>
        <position position="63"/>
    </location>
    <ligand>
        <name>Mg(2+)</name>
        <dbReference type="ChEBI" id="CHEBI:18420"/>
        <label>1</label>
        <note>catalytic</note>
    </ligand>
</feature>
<dbReference type="EMBL" id="ASPP01002789">
    <property type="protein sequence ID" value="ETO34190.1"/>
    <property type="molecule type" value="Genomic_DNA"/>
</dbReference>
<feature type="binding site" evidence="7">
    <location>
        <position position="20"/>
    </location>
    <ligand>
        <name>Mg(2+)</name>
        <dbReference type="ChEBI" id="CHEBI:18420"/>
        <label>1</label>
        <note>catalytic</note>
    </ligand>
</feature>
<dbReference type="InterPro" id="IPR020583">
    <property type="entry name" value="Inositol_monoP_metal-BS"/>
</dbReference>
<dbReference type="Gene3D" id="3.30.540.10">
    <property type="entry name" value="Fructose-1,6-Bisphosphatase, subunit A, domain 1"/>
    <property type="match status" value="1"/>
</dbReference>
<evidence type="ECO:0000256" key="1">
    <source>
        <dbReference type="ARBA" id="ARBA00009759"/>
    </source>
</evidence>
<feature type="binding site" evidence="7">
    <location>
        <position position="64"/>
    </location>
    <ligand>
        <name>Mg(2+)</name>
        <dbReference type="ChEBI" id="CHEBI:18420"/>
        <label>1</label>
        <note>catalytic</note>
    </ligand>
</feature>
<evidence type="ECO:0000256" key="6">
    <source>
        <dbReference type="ARBA" id="ARBA00044478"/>
    </source>
</evidence>
<dbReference type="InterPro" id="IPR050725">
    <property type="entry name" value="CysQ/Inositol_MonoPase"/>
</dbReference>
<dbReference type="AlphaFoldDB" id="X6P6M4"/>
<comment type="cofactor">
    <cofactor evidence="7">
        <name>Mg(2+)</name>
        <dbReference type="ChEBI" id="CHEBI:18420"/>
    </cofactor>
</comment>
<comment type="caution">
    <text evidence="8">The sequence shown here is derived from an EMBL/GenBank/DDBJ whole genome shotgun (WGS) entry which is preliminary data.</text>
</comment>
<feature type="binding site" evidence="7">
    <location>
        <position position="61"/>
    </location>
    <ligand>
        <name>Mg(2+)</name>
        <dbReference type="ChEBI" id="CHEBI:18420"/>
        <label>1</label>
        <note>catalytic</note>
    </ligand>
</feature>